<evidence type="ECO:0000256" key="2">
    <source>
        <dbReference type="ARBA" id="ARBA00023125"/>
    </source>
</evidence>
<evidence type="ECO:0000256" key="1">
    <source>
        <dbReference type="ARBA" id="ARBA00023015"/>
    </source>
</evidence>
<dbReference type="Pfam" id="PF07729">
    <property type="entry name" value="FCD"/>
    <property type="match status" value="1"/>
</dbReference>
<proteinExistence type="predicted"/>
<keyword evidence="6" id="KW-1185">Reference proteome</keyword>
<dbReference type="InterPro" id="IPR008920">
    <property type="entry name" value="TF_FadR/GntR_C"/>
</dbReference>
<name>A0ABU2JYS3_9ACTN</name>
<keyword evidence="1" id="KW-0805">Transcription regulation</keyword>
<dbReference type="SUPFAM" id="SSF48008">
    <property type="entry name" value="GntR ligand-binding domain-like"/>
    <property type="match status" value="1"/>
</dbReference>
<keyword evidence="3" id="KW-0804">Transcription</keyword>
<dbReference type="Gene3D" id="1.20.120.530">
    <property type="entry name" value="GntR ligand-binding domain-like"/>
    <property type="match status" value="1"/>
</dbReference>
<dbReference type="PROSITE" id="PS50949">
    <property type="entry name" value="HTH_GNTR"/>
    <property type="match status" value="1"/>
</dbReference>
<dbReference type="PANTHER" id="PTHR43537:SF5">
    <property type="entry name" value="UXU OPERON TRANSCRIPTIONAL REGULATOR"/>
    <property type="match status" value="1"/>
</dbReference>
<protein>
    <submittedName>
        <fullName evidence="5">FCD domain-containing protein</fullName>
    </submittedName>
</protein>
<dbReference type="Proteomes" id="UP001183410">
    <property type="component" value="Unassembled WGS sequence"/>
</dbReference>
<dbReference type="SMART" id="SM00895">
    <property type="entry name" value="FCD"/>
    <property type="match status" value="1"/>
</dbReference>
<dbReference type="EMBL" id="JAVREO010000018">
    <property type="protein sequence ID" value="MDT0269674.1"/>
    <property type="molecule type" value="Genomic_DNA"/>
</dbReference>
<dbReference type="InterPro" id="IPR036390">
    <property type="entry name" value="WH_DNA-bd_sf"/>
</dbReference>
<reference evidence="6" key="1">
    <citation type="submission" date="2023-07" db="EMBL/GenBank/DDBJ databases">
        <title>30 novel species of actinomycetes from the DSMZ collection.</title>
        <authorList>
            <person name="Nouioui I."/>
        </authorList>
    </citation>
    <scope>NUCLEOTIDE SEQUENCE [LARGE SCALE GENOMIC DNA]</scope>
    <source>
        <strain evidence="6">DSM 44915</strain>
    </source>
</reference>
<organism evidence="5 6">
    <name type="scientific">Streptomyces chisholmiae</name>
    <dbReference type="NCBI Taxonomy" id="3075540"/>
    <lineage>
        <taxon>Bacteria</taxon>
        <taxon>Bacillati</taxon>
        <taxon>Actinomycetota</taxon>
        <taxon>Actinomycetes</taxon>
        <taxon>Kitasatosporales</taxon>
        <taxon>Streptomycetaceae</taxon>
        <taxon>Streptomyces</taxon>
    </lineage>
</organism>
<dbReference type="RefSeq" id="WP_311669757.1">
    <property type="nucleotide sequence ID" value="NZ_JAVREO010000018.1"/>
</dbReference>
<dbReference type="SUPFAM" id="SSF46785">
    <property type="entry name" value="Winged helix' DNA-binding domain"/>
    <property type="match status" value="1"/>
</dbReference>
<feature type="domain" description="HTH gntR-type" evidence="4">
    <location>
        <begin position="13"/>
        <end position="83"/>
    </location>
</feature>
<evidence type="ECO:0000256" key="3">
    <source>
        <dbReference type="ARBA" id="ARBA00023163"/>
    </source>
</evidence>
<dbReference type="InterPro" id="IPR036388">
    <property type="entry name" value="WH-like_DNA-bd_sf"/>
</dbReference>
<dbReference type="InterPro" id="IPR011711">
    <property type="entry name" value="GntR_C"/>
</dbReference>
<comment type="caution">
    <text evidence="5">The sequence shown here is derived from an EMBL/GenBank/DDBJ whole genome shotgun (WGS) entry which is preliminary data.</text>
</comment>
<dbReference type="Pfam" id="PF00392">
    <property type="entry name" value="GntR"/>
    <property type="match status" value="1"/>
</dbReference>
<dbReference type="InterPro" id="IPR000524">
    <property type="entry name" value="Tscrpt_reg_HTH_GntR"/>
</dbReference>
<sequence length="237" mass="25760">MSTEEATDELRRSSRAEAVAKRIETRIAEQSLASGHRLGTKENLRREFDVAAATFNESVRLLVSRGIISVRPGVKGGLFVASPPALVRLGRKMLELSGDSVSVSDCLVVRDNLEPLIAQEAMRHRTDADLADLRRLADAMAVEGLTTADYLTANWALHRRIAEITPNQILRHTYVSLLEFVESRLRGVTADEPARGNPAGPAVHRELVEAIAAGDATRLTAAQNAHAALTVARREAT</sequence>
<evidence type="ECO:0000313" key="5">
    <source>
        <dbReference type="EMBL" id="MDT0269674.1"/>
    </source>
</evidence>
<accession>A0ABU2JYS3</accession>
<keyword evidence="2" id="KW-0238">DNA-binding</keyword>
<evidence type="ECO:0000259" key="4">
    <source>
        <dbReference type="PROSITE" id="PS50949"/>
    </source>
</evidence>
<gene>
    <name evidence="5" type="ORF">RM844_25655</name>
</gene>
<dbReference type="PANTHER" id="PTHR43537">
    <property type="entry name" value="TRANSCRIPTIONAL REGULATOR, GNTR FAMILY"/>
    <property type="match status" value="1"/>
</dbReference>
<dbReference type="Gene3D" id="1.10.10.10">
    <property type="entry name" value="Winged helix-like DNA-binding domain superfamily/Winged helix DNA-binding domain"/>
    <property type="match status" value="1"/>
</dbReference>
<evidence type="ECO:0000313" key="6">
    <source>
        <dbReference type="Proteomes" id="UP001183410"/>
    </source>
</evidence>